<keyword evidence="6" id="KW-1185">Reference proteome</keyword>
<keyword evidence="2" id="KW-0808">Transferase</keyword>
<dbReference type="GO" id="GO:0005634">
    <property type="term" value="C:nucleus"/>
    <property type="evidence" value="ECO:0007669"/>
    <property type="project" value="TreeGrafter"/>
</dbReference>
<evidence type="ECO:0000256" key="1">
    <source>
        <dbReference type="ARBA" id="ARBA00024347"/>
    </source>
</evidence>
<keyword evidence="2" id="KW-0328">Glycosyltransferase</keyword>
<keyword evidence="2" id="KW-0520">NAD</keyword>
<feature type="domain" description="PARP catalytic" evidence="4">
    <location>
        <begin position="330"/>
        <end position="532"/>
    </location>
</feature>
<dbReference type="PROSITE" id="PS51059">
    <property type="entry name" value="PARP_CATALYTIC"/>
    <property type="match status" value="1"/>
</dbReference>
<dbReference type="EMBL" id="OW240914">
    <property type="protein sequence ID" value="CAH2272628.1"/>
    <property type="molecule type" value="Genomic_DNA"/>
</dbReference>
<reference evidence="5" key="1">
    <citation type="submission" date="2022-03" db="EMBL/GenBank/DDBJ databases">
        <authorList>
            <person name="Alioto T."/>
            <person name="Alioto T."/>
            <person name="Gomez Garrido J."/>
        </authorList>
    </citation>
    <scope>NUCLEOTIDE SEQUENCE</scope>
</reference>
<dbReference type="CDD" id="cd01439">
    <property type="entry name" value="TCCD_inducible_PARP_like"/>
    <property type="match status" value="1"/>
</dbReference>
<sequence length="532" mass="61503">MKSTAIPPQQQTVATKKRIHSDPPRASQPPTVYTMRIRKSKLVVVNELEANELDPTAEEIALHKLEVGDTSSTNLTTQGIQEQETCQPLAPSAKLEESIICYEMNCHQYHSHQEEGIHICPEFLCGKCFLGCGCPQHHTVLPFSWQLWDVNAQAWSNVISSAQESLERLYCDPEVVHVTGLHTSLPLYILFTSLHTLYLFTSLPRMTQNIPPLELFTSFPLYLFTSLHTLYLFTSLPLYILFTSLRSPNDALFTSLPLYLFILNLPNMFQENIQTGNLRRMRQRPVFKSPVMITSELWALGSWKYLINSNIIPTPSLNNSYPRTWIITDNSLRNNNENISLTCEDREFQHVYRYFHKTMPESQYIILDISRVQNYFQWEKYARKKAFMNQQLLGTEKKNVERYFFHGTDPSFVDVISRQNFDPRVSGRNGTLYGHGCYFARDASFSQKYATADKNMHHFMFLAKVLVGRAALGKSSYRRPPPICPEDPVSSLYDSCVNKTQNPDIFVIFDNDQFYPYFLIKYQKMQAVVLLD</sequence>
<dbReference type="GO" id="GO:1990404">
    <property type="term" value="F:NAD+-protein mono-ADP-ribosyltransferase activity"/>
    <property type="evidence" value="ECO:0007669"/>
    <property type="project" value="TreeGrafter"/>
</dbReference>
<evidence type="ECO:0000313" key="6">
    <source>
        <dbReference type="Proteomes" id="UP001295444"/>
    </source>
</evidence>
<dbReference type="EC" id="2.4.2.-" evidence="2"/>
<gene>
    <name evidence="5" type="ORF">PECUL_23A031581</name>
</gene>
<evidence type="ECO:0000313" key="5">
    <source>
        <dbReference type="EMBL" id="CAH2272628.1"/>
    </source>
</evidence>
<dbReference type="InterPro" id="IPR051712">
    <property type="entry name" value="ARTD-AVP"/>
</dbReference>
<dbReference type="PANTHER" id="PTHR45740:SF18">
    <property type="entry name" value="PROTEIN MONO-ADP-RIBOSYLTRANSFERASE TIPARP"/>
    <property type="match status" value="1"/>
</dbReference>
<comment type="similarity">
    <text evidence="1">Belongs to the ARTD/PARP family.</text>
</comment>
<dbReference type="Gene3D" id="3.90.228.10">
    <property type="match status" value="1"/>
</dbReference>
<dbReference type="PANTHER" id="PTHR45740">
    <property type="entry name" value="POLY [ADP-RIBOSE] POLYMERASE"/>
    <property type="match status" value="1"/>
</dbReference>
<dbReference type="SUPFAM" id="SSF56399">
    <property type="entry name" value="ADP-ribosylation"/>
    <property type="match status" value="1"/>
</dbReference>
<evidence type="ECO:0000256" key="3">
    <source>
        <dbReference type="SAM" id="MobiDB-lite"/>
    </source>
</evidence>
<name>A0AAD1VX47_PELCU</name>
<organism evidence="5 6">
    <name type="scientific">Pelobates cultripes</name>
    <name type="common">Western spadefoot toad</name>
    <dbReference type="NCBI Taxonomy" id="61616"/>
    <lineage>
        <taxon>Eukaryota</taxon>
        <taxon>Metazoa</taxon>
        <taxon>Chordata</taxon>
        <taxon>Craniata</taxon>
        <taxon>Vertebrata</taxon>
        <taxon>Euteleostomi</taxon>
        <taxon>Amphibia</taxon>
        <taxon>Batrachia</taxon>
        <taxon>Anura</taxon>
        <taxon>Pelobatoidea</taxon>
        <taxon>Pelobatidae</taxon>
        <taxon>Pelobates</taxon>
    </lineage>
</organism>
<dbReference type="GO" id="GO:0003950">
    <property type="term" value="F:NAD+ poly-ADP-ribosyltransferase activity"/>
    <property type="evidence" value="ECO:0007669"/>
    <property type="project" value="UniProtKB-UniRule"/>
</dbReference>
<dbReference type="Pfam" id="PF00644">
    <property type="entry name" value="PARP"/>
    <property type="match status" value="1"/>
</dbReference>
<feature type="compositionally biased region" description="Polar residues" evidence="3">
    <location>
        <begin position="1"/>
        <end position="14"/>
    </location>
</feature>
<evidence type="ECO:0000256" key="2">
    <source>
        <dbReference type="RuleBase" id="RU362114"/>
    </source>
</evidence>
<feature type="region of interest" description="Disordered" evidence="3">
    <location>
        <begin position="1"/>
        <end position="30"/>
    </location>
</feature>
<dbReference type="InterPro" id="IPR012317">
    <property type="entry name" value="Poly(ADP-ribose)pol_cat_dom"/>
</dbReference>
<proteinExistence type="inferred from homology"/>
<dbReference type="AlphaFoldDB" id="A0AAD1VX47"/>
<evidence type="ECO:0000259" key="4">
    <source>
        <dbReference type="PROSITE" id="PS51059"/>
    </source>
</evidence>
<protein>
    <recommendedName>
        <fullName evidence="2">Poly [ADP-ribose] polymerase</fullName>
        <shortName evidence="2">PARP</shortName>
        <ecNumber evidence="2">2.4.2.-</ecNumber>
    </recommendedName>
</protein>
<dbReference type="Proteomes" id="UP001295444">
    <property type="component" value="Chromosome 03"/>
</dbReference>
<accession>A0AAD1VX47</accession>